<proteinExistence type="predicted"/>
<dbReference type="PRINTS" id="PR00125">
    <property type="entry name" value="ATPASEDELTA"/>
</dbReference>
<protein>
    <submittedName>
        <fullName evidence="7">ATP synthase F1 subunit delta</fullName>
    </submittedName>
</protein>
<keyword evidence="6" id="KW-0066">ATP synthesis</keyword>
<dbReference type="NCBIfam" id="TIGR01145">
    <property type="entry name" value="ATP_synt_delta"/>
    <property type="match status" value="1"/>
</dbReference>
<evidence type="ECO:0000256" key="1">
    <source>
        <dbReference type="ARBA" id="ARBA00004370"/>
    </source>
</evidence>
<keyword evidence="2" id="KW-0813">Transport</keyword>
<dbReference type="GO" id="GO:0016020">
    <property type="term" value="C:membrane"/>
    <property type="evidence" value="ECO:0007669"/>
    <property type="project" value="UniProtKB-SubCell"/>
</dbReference>
<accession>A0A9D1VCT7</accession>
<dbReference type="Pfam" id="PF00213">
    <property type="entry name" value="OSCP"/>
    <property type="match status" value="1"/>
</dbReference>
<organism evidence="7 8">
    <name type="scientific">Candidatus Akkermansia intestinigallinarum</name>
    <dbReference type="NCBI Taxonomy" id="2838431"/>
    <lineage>
        <taxon>Bacteria</taxon>
        <taxon>Pseudomonadati</taxon>
        <taxon>Verrucomicrobiota</taxon>
        <taxon>Verrucomicrobiia</taxon>
        <taxon>Verrucomicrobiales</taxon>
        <taxon>Akkermansiaceae</taxon>
        <taxon>Akkermansia</taxon>
    </lineage>
</organism>
<dbReference type="AlphaFoldDB" id="A0A9D1VCT7"/>
<evidence type="ECO:0000256" key="3">
    <source>
        <dbReference type="ARBA" id="ARBA00022781"/>
    </source>
</evidence>
<gene>
    <name evidence="7" type="primary">atpH</name>
    <name evidence="7" type="ORF">H9862_08485</name>
</gene>
<dbReference type="Proteomes" id="UP000823964">
    <property type="component" value="Unassembled WGS sequence"/>
</dbReference>
<comment type="subcellular location">
    <subcellularLocation>
        <location evidence="1">Membrane</location>
    </subcellularLocation>
</comment>
<evidence type="ECO:0000256" key="6">
    <source>
        <dbReference type="ARBA" id="ARBA00023310"/>
    </source>
</evidence>
<reference evidence="7" key="2">
    <citation type="submission" date="2021-04" db="EMBL/GenBank/DDBJ databases">
        <authorList>
            <person name="Gilroy R."/>
        </authorList>
    </citation>
    <scope>NUCLEOTIDE SEQUENCE</scope>
    <source>
        <strain evidence="7">14975</strain>
    </source>
</reference>
<reference evidence="7" key="1">
    <citation type="journal article" date="2021" name="PeerJ">
        <title>Extensive microbial diversity within the chicken gut microbiome revealed by metagenomics and culture.</title>
        <authorList>
            <person name="Gilroy R."/>
            <person name="Ravi A."/>
            <person name="Getino M."/>
            <person name="Pursley I."/>
            <person name="Horton D.L."/>
            <person name="Alikhan N.F."/>
            <person name="Baker D."/>
            <person name="Gharbi K."/>
            <person name="Hall N."/>
            <person name="Watson M."/>
            <person name="Adriaenssens E.M."/>
            <person name="Foster-Nyarko E."/>
            <person name="Jarju S."/>
            <person name="Secka A."/>
            <person name="Antonio M."/>
            <person name="Oren A."/>
            <person name="Chaudhuri R.R."/>
            <person name="La Ragione R."/>
            <person name="Hildebrand F."/>
            <person name="Pallen M.J."/>
        </authorList>
    </citation>
    <scope>NUCLEOTIDE SEQUENCE</scope>
    <source>
        <strain evidence="7">14975</strain>
    </source>
</reference>
<dbReference type="PANTHER" id="PTHR11910">
    <property type="entry name" value="ATP SYNTHASE DELTA CHAIN"/>
    <property type="match status" value="1"/>
</dbReference>
<dbReference type="EMBL" id="DXFQ01000160">
    <property type="protein sequence ID" value="HIX20619.1"/>
    <property type="molecule type" value="Genomic_DNA"/>
</dbReference>
<comment type="caution">
    <text evidence="7">The sequence shown here is derived from an EMBL/GenBank/DDBJ whole genome shotgun (WGS) entry which is preliminary data.</text>
</comment>
<keyword evidence="3" id="KW-0375">Hydrogen ion transport</keyword>
<evidence type="ECO:0000313" key="8">
    <source>
        <dbReference type="Proteomes" id="UP000823964"/>
    </source>
</evidence>
<sequence>MKIGKETQAQARRLIRLCLDEHGLLQEDTVRQIASAIAERRPRGYMALLSAFTELVRLQKQKHSAVITSAVPLTPDEQQAIRSKLDARHEGLDYSWKVDPALIAGFTVRVADDFTDASVRSRIEQLSRI</sequence>
<dbReference type="InterPro" id="IPR000711">
    <property type="entry name" value="ATPase_OSCP/dsu"/>
</dbReference>
<keyword evidence="5" id="KW-0472">Membrane</keyword>
<evidence type="ECO:0000313" key="7">
    <source>
        <dbReference type="EMBL" id="HIX20619.1"/>
    </source>
</evidence>
<name>A0A9D1VCT7_9BACT</name>
<evidence type="ECO:0000256" key="5">
    <source>
        <dbReference type="ARBA" id="ARBA00023136"/>
    </source>
</evidence>
<keyword evidence="4" id="KW-0406">Ion transport</keyword>
<evidence type="ECO:0000256" key="4">
    <source>
        <dbReference type="ARBA" id="ARBA00023065"/>
    </source>
</evidence>
<dbReference type="GO" id="GO:0046933">
    <property type="term" value="F:proton-transporting ATP synthase activity, rotational mechanism"/>
    <property type="evidence" value="ECO:0007669"/>
    <property type="project" value="InterPro"/>
</dbReference>
<evidence type="ECO:0000256" key="2">
    <source>
        <dbReference type="ARBA" id="ARBA00022448"/>
    </source>
</evidence>